<protein>
    <submittedName>
        <fullName evidence="1">Uncharacterized protein</fullName>
    </submittedName>
</protein>
<proteinExistence type="predicted"/>
<dbReference type="AlphaFoldDB" id="A0A965ZIL6"/>
<reference evidence="1" key="2">
    <citation type="submission" date="2020-10" db="EMBL/GenBank/DDBJ databases">
        <title>Mucilaginibacter sp. nov., isolated from soil.</title>
        <authorList>
            <person name="Jeon C.O."/>
        </authorList>
    </citation>
    <scope>NUCLEOTIDE SEQUENCE</scope>
    <source>
        <strain evidence="1">R11</strain>
    </source>
</reference>
<keyword evidence="2" id="KW-1185">Reference proteome</keyword>
<dbReference type="EMBL" id="WWEO01000043">
    <property type="protein sequence ID" value="NCD70813.1"/>
    <property type="molecule type" value="Genomic_DNA"/>
</dbReference>
<accession>A0A965ZIL6</accession>
<evidence type="ECO:0000313" key="1">
    <source>
        <dbReference type="EMBL" id="NCD70813.1"/>
    </source>
</evidence>
<sequence>MLQNNNLPSIYKKAIDHEPKNVDGSPKALDKTVEWMWRSTQPRVFSPSSAFAFG</sequence>
<dbReference type="RefSeq" id="WP_166586764.1">
    <property type="nucleotide sequence ID" value="NZ_WWEO01000043.1"/>
</dbReference>
<organism evidence="1 2">
    <name type="scientific">Mucilaginibacter agri</name>
    <dbReference type="NCBI Taxonomy" id="2695265"/>
    <lineage>
        <taxon>Bacteria</taxon>
        <taxon>Pseudomonadati</taxon>
        <taxon>Bacteroidota</taxon>
        <taxon>Sphingobacteriia</taxon>
        <taxon>Sphingobacteriales</taxon>
        <taxon>Sphingobacteriaceae</taxon>
        <taxon>Mucilaginibacter</taxon>
    </lineage>
</organism>
<reference evidence="1" key="1">
    <citation type="submission" date="2020-01" db="EMBL/GenBank/DDBJ databases">
        <authorList>
            <person name="Seo Y.L."/>
        </authorList>
    </citation>
    <scope>NUCLEOTIDE SEQUENCE</scope>
    <source>
        <strain evidence="1">R11</strain>
    </source>
</reference>
<evidence type="ECO:0000313" key="2">
    <source>
        <dbReference type="Proteomes" id="UP000638732"/>
    </source>
</evidence>
<dbReference type="Proteomes" id="UP000638732">
    <property type="component" value="Unassembled WGS sequence"/>
</dbReference>
<comment type="caution">
    <text evidence="1">The sequence shown here is derived from an EMBL/GenBank/DDBJ whole genome shotgun (WGS) entry which is preliminary data.</text>
</comment>
<gene>
    <name evidence="1" type="ORF">GSY63_15720</name>
</gene>
<name>A0A965ZIL6_9SPHI</name>